<keyword evidence="1" id="KW-1133">Transmembrane helix</keyword>
<dbReference type="OrthoDB" id="1907614at2"/>
<protein>
    <submittedName>
        <fullName evidence="2">Uncharacterized protein</fullName>
    </submittedName>
</protein>
<feature type="transmembrane region" description="Helical" evidence="1">
    <location>
        <begin position="12"/>
        <end position="29"/>
    </location>
</feature>
<dbReference type="EMBL" id="PVXO01000027">
    <property type="protein sequence ID" value="PRR79417.1"/>
    <property type="molecule type" value="Genomic_DNA"/>
</dbReference>
<dbReference type="RefSeq" id="WP_106063044.1">
    <property type="nucleotide sequence ID" value="NZ_PVXO01000027.1"/>
</dbReference>
<keyword evidence="1" id="KW-0472">Membrane</keyword>
<keyword evidence="3" id="KW-1185">Reference proteome</keyword>
<keyword evidence="1" id="KW-0812">Transmembrane</keyword>
<dbReference type="AlphaFoldDB" id="A0A2T0B6J5"/>
<organism evidence="2 3">
    <name type="scientific">Clostridium liquoris</name>
    <dbReference type="NCBI Taxonomy" id="1289519"/>
    <lineage>
        <taxon>Bacteria</taxon>
        <taxon>Bacillati</taxon>
        <taxon>Bacillota</taxon>
        <taxon>Clostridia</taxon>
        <taxon>Eubacteriales</taxon>
        <taxon>Clostridiaceae</taxon>
        <taxon>Clostridium</taxon>
    </lineage>
</organism>
<evidence type="ECO:0000256" key="1">
    <source>
        <dbReference type="SAM" id="Phobius"/>
    </source>
</evidence>
<evidence type="ECO:0000313" key="3">
    <source>
        <dbReference type="Proteomes" id="UP000239706"/>
    </source>
</evidence>
<evidence type="ECO:0000313" key="2">
    <source>
        <dbReference type="EMBL" id="PRR79417.1"/>
    </source>
</evidence>
<feature type="transmembrane region" description="Helical" evidence="1">
    <location>
        <begin position="172"/>
        <end position="197"/>
    </location>
</feature>
<sequence>MYKEVWRKYMKGFKFLLPFILVRTLYESIMHNLGFSTYDFYDFFKGNLSGLKQAVVDNFVPILFQLFVGSLFCAFLMVVIKELINEKRVNYREDLKESLGIYLRYLALTIIMYAITIGVLLLGAFDIIMPIVYIFVTSYLSPILIPCDAYLVYNNTNPVEALKEGTSLGKKYYVEILFLGIIFGVISLLLGIIFKMASPIGMDLRTNPMGYACIELIEISVWTYLCMFIMAICKKEEKTVEKIIEC</sequence>
<proteinExistence type="predicted"/>
<comment type="caution">
    <text evidence="2">The sequence shown here is derived from an EMBL/GenBank/DDBJ whole genome shotgun (WGS) entry which is preliminary data.</text>
</comment>
<feature type="transmembrane region" description="Helical" evidence="1">
    <location>
        <begin position="209"/>
        <end position="233"/>
    </location>
</feature>
<feature type="transmembrane region" description="Helical" evidence="1">
    <location>
        <begin position="59"/>
        <end position="80"/>
    </location>
</feature>
<accession>A0A2T0B6J5</accession>
<name>A0A2T0B6J5_9CLOT</name>
<gene>
    <name evidence="2" type="ORF">CLLI_08970</name>
</gene>
<feature type="transmembrane region" description="Helical" evidence="1">
    <location>
        <begin position="131"/>
        <end position="151"/>
    </location>
</feature>
<dbReference type="Proteomes" id="UP000239706">
    <property type="component" value="Unassembled WGS sequence"/>
</dbReference>
<reference evidence="2 3" key="1">
    <citation type="submission" date="2018-03" db="EMBL/GenBank/DDBJ databases">
        <title>Genome sequence of Clostridium liquoris DSM 100320.</title>
        <authorList>
            <person name="Poehlein A."/>
            <person name="Daniel R."/>
        </authorList>
    </citation>
    <scope>NUCLEOTIDE SEQUENCE [LARGE SCALE GENOMIC DNA]</scope>
    <source>
        <strain evidence="2 3">DSM 100320</strain>
    </source>
</reference>
<feature type="transmembrane region" description="Helical" evidence="1">
    <location>
        <begin position="101"/>
        <end position="125"/>
    </location>
</feature>